<dbReference type="Pfam" id="PF05544">
    <property type="entry name" value="Pro_racemase"/>
    <property type="match status" value="1"/>
</dbReference>
<evidence type="ECO:0000313" key="3">
    <source>
        <dbReference type="Proteomes" id="UP001214043"/>
    </source>
</evidence>
<evidence type="ECO:0000313" key="2">
    <source>
        <dbReference type="EMBL" id="WDI30122.1"/>
    </source>
</evidence>
<evidence type="ECO:0000256" key="1">
    <source>
        <dbReference type="ARBA" id="ARBA00007529"/>
    </source>
</evidence>
<organism evidence="2 3">
    <name type="scientific">Hyphococcus flavus</name>
    <dbReference type="NCBI Taxonomy" id="1866326"/>
    <lineage>
        <taxon>Bacteria</taxon>
        <taxon>Pseudomonadati</taxon>
        <taxon>Pseudomonadota</taxon>
        <taxon>Alphaproteobacteria</taxon>
        <taxon>Parvularculales</taxon>
        <taxon>Parvularculaceae</taxon>
        <taxon>Hyphococcus</taxon>
    </lineage>
</organism>
<dbReference type="EMBL" id="CP118166">
    <property type="protein sequence ID" value="WDI30122.1"/>
    <property type="molecule type" value="Genomic_DNA"/>
</dbReference>
<dbReference type="InterPro" id="IPR008794">
    <property type="entry name" value="Pro_racemase_fam"/>
</dbReference>
<dbReference type="GO" id="GO:0047580">
    <property type="term" value="F:4-hydroxyproline epimerase activity"/>
    <property type="evidence" value="ECO:0007669"/>
    <property type="project" value="TreeGrafter"/>
</dbReference>
<sequence>MRSDRVIHVVGCHAEGEVGDVVVGGVKLPEAETLWEQSRILARDRTLKDFLLNEPRGGVFRHINILTTPKNPEADIANIILEPETVPPMSGSNTICVVTVVLETGIFPMQEPVTHLKLEMPGGLIDVRATCRAGKVESVEFKNIASFADRLDFPLELNGHGTVSVDILFGGDSFVTVDAASLGLSLAPDEARDLAALGMEISRAASEQIGFQHPTLNEMNEITFCLLTNPAQMEEGCVTAKHTVAIKPGKIDRSPTGTAVSARLAQMHARGQAKVGDEVVFKSILDSKFIGRIEHETETGGKPAIIPSVSGRAWLTGTYQLMLDPSDPWPTGYRVNDTWPSLKI</sequence>
<dbReference type="KEGG" id="hfl:PUV54_09140"/>
<dbReference type="Gene3D" id="3.10.310.10">
    <property type="entry name" value="Diaminopimelate Epimerase, Chain A, domain 1"/>
    <property type="match status" value="2"/>
</dbReference>
<dbReference type="PANTHER" id="PTHR33442">
    <property type="entry name" value="TRANS-3-HYDROXY-L-PROLINE DEHYDRATASE"/>
    <property type="match status" value="1"/>
</dbReference>
<dbReference type="AlphaFoldDB" id="A0AAE9ZCV7"/>
<dbReference type="SFLD" id="SFLDS00028">
    <property type="entry name" value="Proline_Racemase"/>
    <property type="match status" value="1"/>
</dbReference>
<dbReference type="SUPFAM" id="SSF54506">
    <property type="entry name" value="Diaminopimelate epimerase-like"/>
    <property type="match status" value="1"/>
</dbReference>
<name>A0AAE9ZCV7_9PROT</name>
<protein>
    <submittedName>
        <fullName evidence="2">Proline racemase family protein</fullName>
    </submittedName>
</protein>
<comment type="similarity">
    <text evidence="1">Belongs to the proline racemase family.</text>
</comment>
<dbReference type="NCBIfam" id="NF047722">
    <property type="entry name" value="T3LHypDht"/>
    <property type="match status" value="1"/>
</dbReference>
<keyword evidence="3" id="KW-1185">Reference proteome</keyword>
<dbReference type="PIRSF" id="PIRSF029792">
    <property type="entry name" value="Pro_racemase"/>
    <property type="match status" value="1"/>
</dbReference>
<dbReference type="Proteomes" id="UP001214043">
    <property type="component" value="Chromosome"/>
</dbReference>
<dbReference type="FunFam" id="3.10.310.10:FF:000005">
    <property type="entry name" value="Proline racemase"/>
    <property type="match status" value="1"/>
</dbReference>
<proteinExistence type="inferred from homology"/>
<gene>
    <name evidence="2" type="ORF">PUV54_09140</name>
</gene>
<dbReference type="RefSeq" id="WP_274491915.1">
    <property type="nucleotide sequence ID" value="NZ_CP118166.1"/>
</dbReference>
<accession>A0AAE9ZCV7</accession>
<reference evidence="2" key="1">
    <citation type="submission" date="2023-02" db="EMBL/GenBank/DDBJ databases">
        <title>Genome sequence of Hyphococcus flavus.</title>
        <authorList>
            <person name="Rong J.-C."/>
            <person name="Zhao Q."/>
            <person name="Yi M."/>
            <person name="Wu J.-Y."/>
        </authorList>
    </citation>
    <scope>NUCLEOTIDE SEQUENCE</scope>
    <source>
        <strain evidence="2">MCCC 1K03223</strain>
    </source>
</reference>
<dbReference type="PANTHER" id="PTHR33442:SF5">
    <property type="entry name" value="BIFUNCTIONAL TRANS-3-HYDROXY-L-PROLINE DEHYDRATASE_2-EPIMERASE"/>
    <property type="match status" value="1"/>
</dbReference>